<dbReference type="EMBL" id="UOFG01000042">
    <property type="protein sequence ID" value="VAW58605.1"/>
    <property type="molecule type" value="Genomic_DNA"/>
</dbReference>
<name>A0A3B0WRJ0_9ZZZZ</name>
<gene>
    <name evidence="2" type="ORF">MNBD_GAMMA11-1512</name>
</gene>
<dbReference type="InterPro" id="IPR003692">
    <property type="entry name" value="Hydantoinase_B"/>
</dbReference>
<organism evidence="2">
    <name type="scientific">hydrothermal vent metagenome</name>
    <dbReference type="NCBI Taxonomy" id="652676"/>
    <lineage>
        <taxon>unclassified sequences</taxon>
        <taxon>metagenomes</taxon>
        <taxon>ecological metagenomes</taxon>
    </lineage>
</organism>
<dbReference type="Pfam" id="PF02538">
    <property type="entry name" value="Hydantoinase_B"/>
    <property type="match status" value="1"/>
</dbReference>
<evidence type="ECO:0000259" key="1">
    <source>
        <dbReference type="Pfam" id="PF02538"/>
    </source>
</evidence>
<dbReference type="AlphaFoldDB" id="A0A3B0WRJ0"/>
<proteinExistence type="predicted"/>
<sequence length="76" mass="7889">MAVIQDTHVTVLSERRAHALWGVNGGVNAGSAAPGENTVNGKPYPGKFSLQLKAGDSLRIKTPGGGGYTNNLRVSK</sequence>
<feature type="domain" description="Hydantoinase B/oxoprolinase" evidence="1">
    <location>
        <begin position="5"/>
        <end position="69"/>
    </location>
</feature>
<protein>
    <recommendedName>
        <fullName evidence="1">Hydantoinase B/oxoprolinase domain-containing protein</fullName>
    </recommendedName>
</protein>
<dbReference type="GO" id="GO:0003824">
    <property type="term" value="F:catalytic activity"/>
    <property type="evidence" value="ECO:0007669"/>
    <property type="project" value="InterPro"/>
</dbReference>
<reference evidence="2" key="1">
    <citation type="submission" date="2018-06" db="EMBL/GenBank/DDBJ databases">
        <authorList>
            <person name="Zhirakovskaya E."/>
        </authorList>
    </citation>
    <scope>NUCLEOTIDE SEQUENCE</scope>
</reference>
<accession>A0A3B0WRJ0</accession>
<evidence type="ECO:0000313" key="2">
    <source>
        <dbReference type="EMBL" id="VAW58605.1"/>
    </source>
</evidence>